<evidence type="ECO:0000256" key="4">
    <source>
        <dbReference type="PIRSR" id="PIRSR002756-1"/>
    </source>
</evidence>
<evidence type="ECO:0000259" key="6">
    <source>
        <dbReference type="Pfam" id="PF12849"/>
    </source>
</evidence>
<dbReference type="GO" id="GO:0043190">
    <property type="term" value="C:ATP-binding cassette (ABC) transporter complex"/>
    <property type="evidence" value="ECO:0007669"/>
    <property type="project" value="InterPro"/>
</dbReference>
<dbReference type="Gene3D" id="3.40.190.10">
    <property type="entry name" value="Periplasmic binding protein-like II"/>
    <property type="match status" value="2"/>
</dbReference>
<feature type="compositionally biased region" description="Polar residues" evidence="5">
    <location>
        <begin position="241"/>
        <end position="250"/>
    </location>
</feature>
<dbReference type="InterPro" id="IPR005673">
    <property type="entry name" value="ABC_phos-bd_PstS"/>
</dbReference>
<dbReference type="SUPFAM" id="SSF53850">
    <property type="entry name" value="Periplasmic binding protein-like II"/>
    <property type="match status" value="1"/>
</dbReference>
<keyword evidence="8" id="KW-1185">Reference proteome</keyword>
<dbReference type="PANTHER" id="PTHR42996:SF1">
    <property type="entry name" value="PHOSPHATE-BINDING PROTEIN PSTS"/>
    <property type="match status" value="1"/>
</dbReference>
<evidence type="ECO:0000256" key="5">
    <source>
        <dbReference type="SAM" id="MobiDB-lite"/>
    </source>
</evidence>
<feature type="binding site" evidence="4">
    <location>
        <begin position="123"/>
        <end position="125"/>
    </location>
    <ligand>
        <name>phosphate</name>
        <dbReference type="ChEBI" id="CHEBI:43474"/>
    </ligand>
</feature>
<reference evidence="7 8" key="1">
    <citation type="submission" date="2019-02" db="EMBL/GenBank/DDBJ databases">
        <title>Genomic Encyclopedia of Type Strains, Phase IV (KMG-IV): sequencing the most valuable type-strain genomes for metagenomic binning, comparative biology and taxonomic classification.</title>
        <authorList>
            <person name="Goeker M."/>
        </authorList>
    </citation>
    <scope>NUCLEOTIDE SEQUENCE [LARGE SCALE GENOMIC DNA]</scope>
    <source>
        <strain evidence="7 8">DSM 45622</strain>
    </source>
</reference>
<comment type="similarity">
    <text evidence="1">Belongs to the PstS family.</text>
</comment>
<dbReference type="EMBL" id="SGXD01000001">
    <property type="protein sequence ID" value="RZS90795.1"/>
    <property type="molecule type" value="Genomic_DNA"/>
</dbReference>
<evidence type="ECO:0000313" key="8">
    <source>
        <dbReference type="Proteomes" id="UP000293638"/>
    </source>
</evidence>
<dbReference type="CDD" id="cd13565">
    <property type="entry name" value="PBP2_PstS"/>
    <property type="match status" value="1"/>
</dbReference>
<dbReference type="GO" id="GO:0035435">
    <property type="term" value="P:phosphate ion transmembrane transport"/>
    <property type="evidence" value="ECO:0007669"/>
    <property type="project" value="InterPro"/>
</dbReference>
<proteinExistence type="inferred from homology"/>
<name>A0A4Q7NUK4_9ACTN</name>
<evidence type="ECO:0000256" key="3">
    <source>
        <dbReference type="ARBA" id="ARBA00022592"/>
    </source>
</evidence>
<feature type="region of interest" description="Disordered" evidence="5">
    <location>
        <begin position="79"/>
        <end position="98"/>
    </location>
</feature>
<feature type="domain" description="PBP" evidence="6">
    <location>
        <begin position="109"/>
        <end position="404"/>
    </location>
</feature>
<evidence type="ECO:0000256" key="2">
    <source>
        <dbReference type="ARBA" id="ARBA00022448"/>
    </source>
</evidence>
<feature type="region of interest" description="Disordered" evidence="5">
    <location>
        <begin position="240"/>
        <end position="259"/>
    </location>
</feature>
<dbReference type="InterPro" id="IPR024370">
    <property type="entry name" value="PBP_domain"/>
</dbReference>
<feature type="binding site" evidence="4">
    <location>
        <position position="153"/>
    </location>
    <ligand>
        <name>phosphate</name>
        <dbReference type="ChEBI" id="CHEBI:43474"/>
    </ligand>
</feature>
<gene>
    <name evidence="7" type="ORF">EV189_0022</name>
</gene>
<evidence type="ECO:0000256" key="1">
    <source>
        <dbReference type="ARBA" id="ARBA00008725"/>
    </source>
</evidence>
<feature type="binding site" evidence="4">
    <location>
        <position position="171"/>
    </location>
    <ligand>
        <name>phosphate</name>
        <dbReference type="ChEBI" id="CHEBI:43474"/>
    </ligand>
</feature>
<feature type="binding site" evidence="4">
    <location>
        <begin position="259"/>
        <end position="261"/>
    </location>
    <ligand>
        <name>phosphate</name>
        <dbReference type="ChEBI" id="CHEBI:43474"/>
    </ligand>
</feature>
<keyword evidence="2" id="KW-0813">Transport</keyword>
<protein>
    <submittedName>
        <fullName evidence="7">Phosphate ABC transporter substrate-binding protein (PhoT family)</fullName>
    </submittedName>
</protein>
<keyword evidence="3" id="KW-0592">Phosphate transport</keyword>
<sequence>MFTCLSGDVQVAAGRWTQVVHPAFTRSPGSRHLRCLCCGSTKPQAPERETLDVTFLRYGRASAVAVVGMLALAACGSDNNSSSSSSAGTGGSSSGAAASGGASSAAGGAAAACAKGTVNAEGSSAQANAMSAWIKAYQGQCSGVTINYNPTGSGAGVTAFNAGREPFVGSDSALKPEEKTAADKRCSGGPAIDLPMVVGPIAVAYNVKGVDGLQLSAATVAKIFSGKITKWDDAAIKADNPSAQLPSTPIQPIHRSDSSGTTDNFTKWLTAAAKSDWTFDHDKVWKAPGGQGAAKSSGVASAIAAGDGTIGYVEYSFVQSASLKAAKIANDGKNFVELSAANASKAVEGAKPADGATGNDLALSLDYATTDPSAYPIVLVTYEITCEKGLKADEASFVKSFLGYTSGAGQQLLTPDLGYAPLPASLQTKVAAAVAAIS</sequence>
<dbReference type="Pfam" id="PF12849">
    <property type="entry name" value="PBP_like_2"/>
    <property type="match status" value="1"/>
</dbReference>
<comment type="caution">
    <text evidence="7">The sequence shown here is derived from an EMBL/GenBank/DDBJ whole genome shotgun (WGS) entry which is preliminary data.</text>
</comment>
<dbReference type="AlphaFoldDB" id="A0A4Q7NUK4"/>
<dbReference type="Proteomes" id="UP000293638">
    <property type="component" value="Unassembled WGS sequence"/>
</dbReference>
<evidence type="ECO:0000313" key="7">
    <source>
        <dbReference type="EMBL" id="RZS90795.1"/>
    </source>
</evidence>
<dbReference type="NCBIfam" id="TIGR00975">
    <property type="entry name" value="3a0107s03"/>
    <property type="match status" value="1"/>
</dbReference>
<dbReference type="PIRSF" id="PIRSF002756">
    <property type="entry name" value="PstS"/>
    <property type="match status" value="1"/>
</dbReference>
<dbReference type="InterPro" id="IPR050962">
    <property type="entry name" value="Phosphate-bind_PstS"/>
</dbReference>
<accession>A0A4Q7NUK4</accession>
<organism evidence="7 8">
    <name type="scientific">Motilibacter rhizosphaerae</name>
    <dbReference type="NCBI Taxonomy" id="598652"/>
    <lineage>
        <taxon>Bacteria</taxon>
        <taxon>Bacillati</taxon>
        <taxon>Actinomycetota</taxon>
        <taxon>Actinomycetes</taxon>
        <taxon>Motilibacterales</taxon>
        <taxon>Motilibacteraceae</taxon>
        <taxon>Motilibacter</taxon>
    </lineage>
</organism>
<dbReference type="PANTHER" id="PTHR42996">
    <property type="entry name" value="PHOSPHATE-BINDING PROTEIN PSTS"/>
    <property type="match status" value="1"/>
</dbReference>
<dbReference type="GO" id="GO:0042301">
    <property type="term" value="F:phosphate ion binding"/>
    <property type="evidence" value="ECO:0007669"/>
    <property type="project" value="InterPro"/>
</dbReference>